<proteinExistence type="predicted"/>
<comment type="caution">
    <text evidence="1">The sequence shown here is derived from an EMBL/GenBank/DDBJ whole genome shotgun (WGS) entry which is preliminary data.</text>
</comment>
<evidence type="ECO:0000313" key="1">
    <source>
        <dbReference type="EMBL" id="CCF83675.1"/>
    </source>
</evidence>
<dbReference type="EMBL" id="CAGS01000175">
    <property type="protein sequence ID" value="CCF83675.1"/>
    <property type="molecule type" value="Genomic_DNA"/>
</dbReference>
<organism evidence="1 2">
    <name type="scientific">Nitrolancea hollandica Lb</name>
    <dbReference type="NCBI Taxonomy" id="1129897"/>
    <lineage>
        <taxon>Bacteria</taxon>
        <taxon>Pseudomonadati</taxon>
        <taxon>Thermomicrobiota</taxon>
        <taxon>Thermomicrobia</taxon>
        <taxon>Sphaerobacterales</taxon>
        <taxon>Sphaerobacterineae</taxon>
        <taxon>Sphaerobacteraceae</taxon>
        <taxon>Nitrolancea</taxon>
    </lineage>
</organism>
<dbReference type="Proteomes" id="UP000004221">
    <property type="component" value="Unassembled WGS sequence"/>
</dbReference>
<dbReference type="RefSeq" id="WP_008477170.1">
    <property type="nucleotide sequence ID" value="NZ_CAGS01000175.1"/>
</dbReference>
<reference evidence="1 2" key="1">
    <citation type="journal article" date="2012" name="ISME J.">
        <title>Nitrification expanded: discovery, physiology and genomics of a nitrite-oxidizing bacterium from the phylum Chloroflexi.</title>
        <authorList>
            <person name="Sorokin D.Y."/>
            <person name="Lucker S."/>
            <person name="Vejmelkova D."/>
            <person name="Kostrikina N.A."/>
            <person name="Kleerebezem R."/>
            <person name="Rijpstra W.I."/>
            <person name="Damste J.S."/>
            <person name="Le Paslier D."/>
            <person name="Muyzer G."/>
            <person name="Wagner M."/>
            <person name="van Loosdrecht M.C."/>
            <person name="Daims H."/>
        </authorList>
    </citation>
    <scope>NUCLEOTIDE SEQUENCE [LARGE SCALE GENOMIC DNA]</scope>
    <source>
        <strain evidence="2">none</strain>
    </source>
</reference>
<sequence>MTNLRIVRGQRNIITLPVTMPIPGAIDWHTSWLQFEMIVPGTSPPEVVVSKSTRATPSDIVLFHNHLVRITLDPADTRRVPPDVTGLDWKLELHLGDFNAYVLAEGPVGFEAAYSRTVHESG</sequence>
<dbReference type="OrthoDB" id="9921747at2"/>
<dbReference type="AlphaFoldDB" id="I4EG63"/>
<accession>I4EG63</accession>
<gene>
    <name evidence="1" type="ORF">NITHO_2560009</name>
</gene>
<protein>
    <submittedName>
        <fullName evidence="1">Uncharacterized protein</fullName>
    </submittedName>
</protein>
<keyword evidence="2" id="KW-1185">Reference proteome</keyword>
<evidence type="ECO:0000313" key="2">
    <source>
        <dbReference type="Proteomes" id="UP000004221"/>
    </source>
</evidence>
<name>I4EG63_9BACT</name>